<dbReference type="Proteomes" id="UP000070457">
    <property type="component" value="Unassembled WGS sequence"/>
</dbReference>
<keyword evidence="1" id="KW-0378">Hydrolase</keyword>
<dbReference type="SUPFAM" id="SSF51306">
    <property type="entry name" value="LexA/Signal peptidase"/>
    <property type="match status" value="1"/>
</dbReference>
<dbReference type="STRING" id="1617426.TR69_WS6001001014"/>
<dbReference type="EC" id="3.4.21.88" evidence="1"/>
<evidence type="ECO:0000313" key="2">
    <source>
        <dbReference type="Proteomes" id="UP000070457"/>
    </source>
</evidence>
<evidence type="ECO:0000313" key="1">
    <source>
        <dbReference type="EMBL" id="KXK26990.1"/>
    </source>
</evidence>
<dbReference type="AlphaFoldDB" id="A0A136LZA6"/>
<dbReference type="GO" id="GO:0004252">
    <property type="term" value="F:serine-type endopeptidase activity"/>
    <property type="evidence" value="ECO:0007669"/>
    <property type="project" value="UniProtKB-EC"/>
</dbReference>
<dbReference type="EMBL" id="JYNZ01000003">
    <property type="protein sequence ID" value="KXK26990.1"/>
    <property type="molecule type" value="Genomic_DNA"/>
</dbReference>
<gene>
    <name evidence="1" type="primary">lexA_3</name>
    <name evidence="1" type="ORF">TR69_WS6001001014</name>
</gene>
<reference evidence="1 2" key="1">
    <citation type="submission" date="2015-02" db="EMBL/GenBank/DDBJ databases">
        <title>Improved understanding of the partial-nitritation anammox process through 23 genomes representing the majority of the microbial community.</title>
        <authorList>
            <person name="Speth D.R."/>
            <person name="In T Zandt M."/>
            <person name="Guerrero Cruz S."/>
            <person name="Jetten M.S."/>
            <person name="Dutilh B.E."/>
        </authorList>
    </citation>
    <scope>NUCLEOTIDE SEQUENCE [LARGE SCALE GENOMIC DNA]</scope>
    <source>
        <strain evidence="1">OLB20</strain>
    </source>
</reference>
<dbReference type="InterPro" id="IPR036286">
    <property type="entry name" value="LexA/Signal_pep-like_sf"/>
</dbReference>
<sequence>MNQARSVRAVESKMGVSGIAEIPVLGAIAEYGQVKRNARTRIVVLHESVLPFQGTFFALNVLSEVLDTSIARKGDILVFSEQDAASDGDLVVIERSPEESFFGSLGYQKDKIRLSFAAQGKEAELFNNVQIRGKAVTLIRSIT</sequence>
<organism evidence="1 2">
    <name type="scientific">candidate division WS6 bacterium OLB20</name>
    <dbReference type="NCBI Taxonomy" id="1617426"/>
    <lineage>
        <taxon>Bacteria</taxon>
        <taxon>Candidatus Dojkabacteria</taxon>
    </lineage>
</organism>
<protein>
    <submittedName>
        <fullName evidence="1">LexA repressor</fullName>
        <ecNumber evidence="1">3.4.21.88</ecNumber>
    </submittedName>
</protein>
<name>A0A136LZA6_9BACT</name>
<proteinExistence type="predicted"/>
<accession>A0A136LZA6</accession>
<comment type="caution">
    <text evidence="1">The sequence shown here is derived from an EMBL/GenBank/DDBJ whole genome shotgun (WGS) entry which is preliminary data.</text>
</comment>